<evidence type="ECO:0000313" key="14">
    <source>
        <dbReference type="Proteomes" id="UP000317078"/>
    </source>
</evidence>
<keyword evidence="5" id="KW-0808">Transferase</keyword>
<evidence type="ECO:0000256" key="3">
    <source>
        <dbReference type="ARBA" id="ARBA00009406"/>
    </source>
</evidence>
<sequence length="343" mass="36822">MPFLLSRRRVAALLPASLAAPRVLRAQERARVRLVLNFGVDGSTAPFYHAEARGYFREAGLEVQIDPSNGSGDAITRVASGAYQFGVGDLSTLTEFASRQPGNAPRAVMVLQNRSPQAVVSLRSAGIVAPRDLEGKVIGNGVSDGASRMFPAFLRINGVDEAKVGRRQVTAQLRDQMLLTRQVAGVTGFDYTTFFNIKANGVRLEEVSFLGYADHGIDSYGNSILAGQSVIREQPEVVRRFLAAATRAWREAAADPRAAAATIAAQSPLVDAGLEAERLTWLAQRQVLTPATRARGLGDVEPARLAETIATVASGFGLARVPAPEEVYDGRFLPPRAERMPLA</sequence>
<comment type="subunit">
    <text evidence="4">Homodimer.</text>
</comment>
<evidence type="ECO:0000256" key="4">
    <source>
        <dbReference type="ARBA" id="ARBA00011738"/>
    </source>
</evidence>
<dbReference type="Proteomes" id="UP000317078">
    <property type="component" value="Unassembled WGS sequence"/>
</dbReference>
<accession>A0A502G8N1</accession>
<protein>
    <recommendedName>
        <fullName evidence="10">Thiamine pyrimidine synthase</fullName>
    </recommendedName>
</protein>
<organism evidence="13 14">
    <name type="scientific">Muricoccus nepalensis</name>
    <dbReference type="NCBI Taxonomy" id="1854500"/>
    <lineage>
        <taxon>Bacteria</taxon>
        <taxon>Pseudomonadati</taxon>
        <taxon>Pseudomonadota</taxon>
        <taxon>Alphaproteobacteria</taxon>
        <taxon>Acetobacterales</taxon>
        <taxon>Roseomonadaceae</taxon>
        <taxon>Muricoccus</taxon>
    </lineage>
</organism>
<evidence type="ECO:0000313" key="13">
    <source>
        <dbReference type="EMBL" id="TPG58124.1"/>
    </source>
</evidence>
<comment type="pathway">
    <text evidence="2">Cofactor biosynthesis; thiamine diphosphate biosynthesis.</text>
</comment>
<dbReference type="GO" id="GO:0046872">
    <property type="term" value="F:metal ion binding"/>
    <property type="evidence" value="ECO:0007669"/>
    <property type="project" value="UniProtKB-KW"/>
</dbReference>
<evidence type="ECO:0000256" key="6">
    <source>
        <dbReference type="ARBA" id="ARBA00022723"/>
    </source>
</evidence>
<keyword evidence="9" id="KW-0408">Iron</keyword>
<reference evidence="13 14" key="1">
    <citation type="journal article" date="2019" name="Environ. Microbiol.">
        <title>Species interactions and distinct microbial communities in high Arctic permafrost affected cryosols are associated with the CH4 and CO2 gas fluxes.</title>
        <authorList>
            <person name="Altshuler I."/>
            <person name="Hamel J."/>
            <person name="Turney S."/>
            <person name="Magnuson E."/>
            <person name="Levesque R."/>
            <person name="Greer C."/>
            <person name="Whyte L.G."/>
        </authorList>
    </citation>
    <scope>NUCLEOTIDE SEQUENCE [LARGE SCALE GENOMIC DNA]</scope>
    <source>
        <strain evidence="13 14">S9.3B</strain>
    </source>
</reference>
<comment type="function">
    <text evidence="1">Responsible for the formation of the pyrimidine heterocycle in the thiamine biosynthesis pathway. Catalyzes the formation of hydroxymethylpyrimidine phosphate (HMP-P) from histidine and pyridoxal phosphate (PLP). The protein uses PLP and the active site histidine to form HMP-P, generating an inactive enzyme. The enzyme can only undergo a single turnover, which suggests it is a suicide enzyme.</text>
</comment>
<dbReference type="OrthoDB" id="9815602at2"/>
<keyword evidence="6" id="KW-0479">Metal-binding</keyword>
<dbReference type="GO" id="GO:0016740">
    <property type="term" value="F:transferase activity"/>
    <property type="evidence" value="ECO:0007669"/>
    <property type="project" value="UniProtKB-KW"/>
</dbReference>
<evidence type="ECO:0000256" key="10">
    <source>
        <dbReference type="ARBA" id="ARBA00033171"/>
    </source>
</evidence>
<dbReference type="RefSeq" id="WP_140882500.1">
    <property type="nucleotide sequence ID" value="NZ_RCZP01000006.1"/>
</dbReference>
<dbReference type="PANTHER" id="PTHR31528">
    <property type="entry name" value="4-AMINO-5-HYDROXYMETHYL-2-METHYLPYRIMIDINE PHOSPHATE SYNTHASE THI11-RELATED"/>
    <property type="match status" value="1"/>
</dbReference>
<evidence type="ECO:0000259" key="12">
    <source>
        <dbReference type="Pfam" id="PF09084"/>
    </source>
</evidence>
<evidence type="ECO:0000256" key="8">
    <source>
        <dbReference type="ARBA" id="ARBA00022977"/>
    </source>
</evidence>
<comment type="similarity">
    <text evidence="3">Belongs to the NMT1/THI5 family.</text>
</comment>
<evidence type="ECO:0000256" key="5">
    <source>
        <dbReference type="ARBA" id="ARBA00022679"/>
    </source>
</evidence>
<gene>
    <name evidence="13" type="ORF">EAH89_09185</name>
</gene>
<evidence type="ECO:0000256" key="2">
    <source>
        <dbReference type="ARBA" id="ARBA00004948"/>
    </source>
</evidence>
<keyword evidence="7" id="KW-0663">Pyridoxal phosphate</keyword>
<dbReference type="Gene3D" id="3.40.190.10">
    <property type="entry name" value="Periplasmic binding protein-like II"/>
    <property type="match status" value="2"/>
</dbReference>
<dbReference type="InterPro" id="IPR015168">
    <property type="entry name" value="SsuA/THI5"/>
</dbReference>
<dbReference type="SUPFAM" id="SSF53850">
    <property type="entry name" value="Periplasmic binding protein-like II"/>
    <property type="match status" value="1"/>
</dbReference>
<dbReference type="GO" id="GO:0009228">
    <property type="term" value="P:thiamine biosynthetic process"/>
    <property type="evidence" value="ECO:0007669"/>
    <property type="project" value="UniProtKB-KW"/>
</dbReference>
<keyword evidence="14" id="KW-1185">Reference proteome</keyword>
<dbReference type="AlphaFoldDB" id="A0A502G8N1"/>
<evidence type="ECO:0000256" key="1">
    <source>
        <dbReference type="ARBA" id="ARBA00003469"/>
    </source>
</evidence>
<keyword evidence="8" id="KW-0784">Thiamine biosynthesis</keyword>
<comment type="caution">
    <text evidence="13">The sequence shown here is derived from an EMBL/GenBank/DDBJ whole genome shotgun (WGS) entry which is preliminary data.</text>
</comment>
<evidence type="ECO:0000256" key="9">
    <source>
        <dbReference type="ARBA" id="ARBA00023004"/>
    </source>
</evidence>
<comment type="catalytic activity">
    <reaction evidence="11">
        <text>N(6)-(pyridoxal phosphate)-L-lysyl-[4-amino-5-hydroxymethyl-2-methylpyrimidine phosphate synthase] + L-histidyl-[4-amino-5-hydroxymethyl-2-methylpyrimidine phosphate synthase] + 2 Fe(3+) + 4 H2O = L-lysyl-[4-amino-5-hydroxymethyl-2-methylpyrimidine phosphate synthase] + (2S)-2-amino-5-hydroxy-4-oxopentanoyl-[4-amino-5-hydroxymethyl-2-methylpyrimidine phosphate synthase] + 4-amino-2-methyl-5-(phosphooxymethyl)pyrimidine + 3-oxopropanoate + 2 Fe(2+) + 2 H(+)</text>
        <dbReference type="Rhea" id="RHEA:65756"/>
        <dbReference type="Rhea" id="RHEA-COMP:16892"/>
        <dbReference type="Rhea" id="RHEA-COMP:16893"/>
        <dbReference type="Rhea" id="RHEA-COMP:16894"/>
        <dbReference type="Rhea" id="RHEA-COMP:16895"/>
        <dbReference type="ChEBI" id="CHEBI:15377"/>
        <dbReference type="ChEBI" id="CHEBI:15378"/>
        <dbReference type="ChEBI" id="CHEBI:29033"/>
        <dbReference type="ChEBI" id="CHEBI:29034"/>
        <dbReference type="ChEBI" id="CHEBI:29969"/>
        <dbReference type="ChEBI" id="CHEBI:29979"/>
        <dbReference type="ChEBI" id="CHEBI:33190"/>
        <dbReference type="ChEBI" id="CHEBI:58354"/>
        <dbReference type="ChEBI" id="CHEBI:143915"/>
        <dbReference type="ChEBI" id="CHEBI:157692"/>
    </reaction>
    <physiologicalReaction direction="left-to-right" evidence="11">
        <dbReference type="Rhea" id="RHEA:65757"/>
    </physiologicalReaction>
</comment>
<dbReference type="InterPro" id="IPR027939">
    <property type="entry name" value="NMT1/THI5"/>
</dbReference>
<feature type="domain" description="SsuA/THI5-like" evidence="12">
    <location>
        <begin position="44"/>
        <end position="259"/>
    </location>
</feature>
<dbReference type="Pfam" id="PF09084">
    <property type="entry name" value="NMT1"/>
    <property type="match status" value="1"/>
</dbReference>
<evidence type="ECO:0000256" key="11">
    <source>
        <dbReference type="ARBA" id="ARBA00048179"/>
    </source>
</evidence>
<evidence type="ECO:0000256" key="7">
    <source>
        <dbReference type="ARBA" id="ARBA00022898"/>
    </source>
</evidence>
<dbReference type="PANTHER" id="PTHR31528:SF1">
    <property type="entry name" value="4-AMINO-5-HYDROXYMETHYL-2-METHYLPYRIMIDINE PHOSPHATE SYNTHASE THI11-RELATED"/>
    <property type="match status" value="1"/>
</dbReference>
<dbReference type="EMBL" id="RCZP01000006">
    <property type="protein sequence ID" value="TPG58124.1"/>
    <property type="molecule type" value="Genomic_DNA"/>
</dbReference>
<proteinExistence type="inferred from homology"/>
<name>A0A502G8N1_9PROT</name>